<dbReference type="SUPFAM" id="SSF75217">
    <property type="entry name" value="alpha/beta knot"/>
    <property type="match status" value="1"/>
</dbReference>
<name>A0A6N7TVT6_9BIFI</name>
<dbReference type="CDD" id="cd18095">
    <property type="entry name" value="SpoU-like_rRNA-MTase"/>
    <property type="match status" value="1"/>
</dbReference>
<dbReference type="GO" id="GO:0008173">
    <property type="term" value="F:RNA methyltransferase activity"/>
    <property type="evidence" value="ECO:0007669"/>
    <property type="project" value="InterPro"/>
</dbReference>
<dbReference type="GO" id="GO:0006396">
    <property type="term" value="P:RNA processing"/>
    <property type="evidence" value="ECO:0007669"/>
    <property type="project" value="InterPro"/>
</dbReference>
<dbReference type="InterPro" id="IPR029028">
    <property type="entry name" value="Alpha/beta_knot_MTases"/>
</dbReference>
<dbReference type="InterPro" id="IPR053888">
    <property type="entry name" value="MRM3-like_sub_bind"/>
</dbReference>
<comment type="caution">
    <text evidence="6">The sequence shown here is derived from an EMBL/GenBank/DDBJ whole genome shotgun (WGS) entry which is preliminary data.</text>
</comment>
<dbReference type="Gene3D" id="3.40.1280.10">
    <property type="match status" value="1"/>
</dbReference>
<keyword evidence="2 6" id="KW-0489">Methyltransferase</keyword>
<dbReference type="GO" id="GO:0003723">
    <property type="term" value="F:RNA binding"/>
    <property type="evidence" value="ECO:0007669"/>
    <property type="project" value="InterPro"/>
</dbReference>
<dbReference type="InterPro" id="IPR001537">
    <property type="entry name" value="SpoU_MeTrfase"/>
</dbReference>
<dbReference type="Proteomes" id="UP000436357">
    <property type="component" value="Unassembled WGS sequence"/>
</dbReference>
<dbReference type="OrthoDB" id="9794400at2"/>
<dbReference type="PANTHER" id="PTHR43191">
    <property type="entry name" value="RRNA METHYLTRANSFERASE 3"/>
    <property type="match status" value="1"/>
</dbReference>
<dbReference type="InterPro" id="IPR029026">
    <property type="entry name" value="tRNA_m1G_MTases_N"/>
</dbReference>
<dbReference type="Gene3D" id="3.30.1330.30">
    <property type="match status" value="1"/>
</dbReference>
<organism evidence="6 7">
    <name type="scientific">Bifidobacterium asteroides</name>
    <dbReference type="NCBI Taxonomy" id="1684"/>
    <lineage>
        <taxon>Bacteria</taxon>
        <taxon>Bacillati</taxon>
        <taxon>Actinomycetota</taxon>
        <taxon>Actinomycetes</taxon>
        <taxon>Bifidobacteriales</taxon>
        <taxon>Bifidobacteriaceae</taxon>
        <taxon>Bifidobacterium</taxon>
    </lineage>
</organism>
<comment type="similarity">
    <text evidence="1">Belongs to the class IV-like SAM-binding methyltransferase superfamily. RNA methyltransferase TrmH family.</text>
</comment>
<feature type="domain" description="MRM3-like substrate binding" evidence="5">
    <location>
        <begin position="34"/>
        <end position="70"/>
    </location>
</feature>
<dbReference type="InterPro" id="IPR029064">
    <property type="entry name" value="Ribosomal_eL30-like_sf"/>
</dbReference>
<accession>A0A6N7TVT6</accession>
<evidence type="ECO:0000313" key="6">
    <source>
        <dbReference type="EMBL" id="MSD90223.1"/>
    </source>
</evidence>
<evidence type="ECO:0000256" key="1">
    <source>
        <dbReference type="ARBA" id="ARBA00007228"/>
    </source>
</evidence>
<gene>
    <name evidence="6" type="ORF">GKC41_00855</name>
</gene>
<dbReference type="InterPro" id="IPR051259">
    <property type="entry name" value="rRNA_Methyltransferase"/>
</dbReference>
<dbReference type="Pfam" id="PF22435">
    <property type="entry name" value="MRM3-like_sub_bind"/>
    <property type="match status" value="1"/>
</dbReference>
<evidence type="ECO:0000259" key="4">
    <source>
        <dbReference type="Pfam" id="PF00588"/>
    </source>
</evidence>
<evidence type="ECO:0000313" key="7">
    <source>
        <dbReference type="Proteomes" id="UP000436357"/>
    </source>
</evidence>
<keyword evidence="3 6" id="KW-0808">Transferase</keyword>
<protein>
    <submittedName>
        <fullName evidence="6">RNA methyltransferase</fullName>
    </submittedName>
</protein>
<proteinExistence type="inferred from homology"/>
<sequence length="326" mass="35311">MCALEGSSAALSAAGARVVPMRFDDSLLDNPRAQRIRRLAELQDRRARQRHGRFLVEGPQSVREAVRWRPDLLTDLYIQADESSPVAHGGHPRPLNETVGAIMEQAGDLPDCYGHFVSARVMRAISGNSQGILAQARTDGFLAQSTGQDDSQSLTGEGPDLVAAFWQIRDPGNAGTVIRTADAAGCRAVILVDQCVEPTNPKVIRSTAGSAFHIPLMTMGTEDFLALCRRQGRIMVAADVYGTPDKPVRSLTDLMAGDTPAKPDSTRQPTVMLFGNEARGLPEELLQSMDQIVRIPIYGRAESLNLATSAAVLLYAMAMSSRIERM</sequence>
<dbReference type="Pfam" id="PF00588">
    <property type="entry name" value="SpoU_methylase"/>
    <property type="match status" value="1"/>
</dbReference>
<feature type="domain" description="tRNA/rRNA methyltransferase SpoU type" evidence="4">
    <location>
        <begin position="162"/>
        <end position="315"/>
    </location>
</feature>
<dbReference type="AlphaFoldDB" id="A0A6N7TVT6"/>
<dbReference type="SUPFAM" id="SSF55315">
    <property type="entry name" value="L30e-like"/>
    <property type="match status" value="1"/>
</dbReference>
<dbReference type="PANTHER" id="PTHR43191:SF2">
    <property type="entry name" value="RRNA METHYLTRANSFERASE 3, MITOCHONDRIAL"/>
    <property type="match status" value="1"/>
</dbReference>
<evidence type="ECO:0000256" key="2">
    <source>
        <dbReference type="ARBA" id="ARBA00022603"/>
    </source>
</evidence>
<dbReference type="EMBL" id="WKKW01000001">
    <property type="protein sequence ID" value="MSD90223.1"/>
    <property type="molecule type" value="Genomic_DNA"/>
</dbReference>
<reference evidence="6 7" key="1">
    <citation type="submission" date="2019-11" db="EMBL/GenBank/DDBJ databases">
        <title>Draft Genome Sequence of Plant Growth-Promoting Rhizosphere-Associated Bacteria.</title>
        <authorList>
            <person name="Vasilyev I.Y."/>
            <person name="Radchenko V."/>
            <person name="Ilnitskaya E.V."/>
        </authorList>
    </citation>
    <scope>NUCLEOTIDE SEQUENCE [LARGE SCALE GENOMIC DNA]</scope>
    <source>
        <strain evidence="6 7">VRA_9sq_n</strain>
    </source>
</reference>
<evidence type="ECO:0000259" key="5">
    <source>
        <dbReference type="Pfam" id="PF22435"/>
    </source>
</evidence>
<evidence type="ECO:0000256" key="3">
    <source>
        <dbReference type="ARBA" id="ARBA00022679"/>
    </source>
</evidence>
<dbReference type="GO" id="GO:0032259">
    <property type="term" value="P:methylation"/>
    <property type="evidence" value="ECO:0007669"/>
    <property type="project" value="UniProtKB-KW"/>
</dbReference>